<dbReference type="PANTHER" id="PTHR12358">
    <property type="entry name" value="SPHINGOSINE KINASE"/>
    <property type="match status" value="1"/>
</dbReference>
<protein>
    <recommendedName>
        <fullName evidence="9">DAGKc domain-containing protein</fullName>
    </recommendedName>
</protein>
<keyword evidence="11" id="KW-1185">Reference proteome</keyword>
<dbReference type="Pfam" id="PF00781">
    <property type="entry name" value="DAGK_cat"/>
    <property type="match status" value="1"/>
</dbReference>
<comment type="caution">
    <text evidence="10">The sequence shown here is derived from an EMBL/GenBank/DDBJ whole genome shotgun (WGS) entry which is preliminary data.</text>
</comment>
<evidence type="ECO:0000256" key="6">
    <source>
        <dbReference type="ARBA" id="ARBA00022840"/>
    </source>
</evidence>
<name>A0A939ITY6_9CORY</name>
<dbReference type="GO" id="GO:0004143">
    <property type="term" value="F:ATP-dependent diacylglycerol kinase activity"/>
    <property type="evidence" value="ECO:0007669"/>
    <property type="project" value="TreeGrafter"/>
</dbReference>
<organism evidence="10 11">
    <name type="scientific">Corynebacterium mendelii</name>
    <dbReference type="NCBI Taxonomy" id="2765362"/>
    <lineage>
        <taxon>Bacteria</taxon>
        <taxon>Bacillati</taxon>
        <taxon>Actinomycetota</taxon>
        <taxon>Actinomycetes</taxon>
        <taxon>Mycobacteriales</taxon>
        <taxon>Corynebacteriaceae</taxon>
        <taxon>Corynebacterium</taxon>
    </lineage>
</organism>
<evidence type="ECO:0000313" key="11">
    <source>
        <dbReference type="Proteomes" id="UP000664332"/>
    </source>
</evidence>
<keyword evidence="7" id="KW-0443">Lipid metabolism</keyword>
<keyword evidence="6" id="KW-0067">ATP-binding</keyword>
<comment type="similarity">
    <text evidence="2">Belongs to the diacylglycerol/lipid kinase family.</text>
</comment>
<evidence type="ECO:0000256" key="5">
    <source>
        <dbReference type="ARBA" id="ARBA00022777"/>
    </source>
</evidence>
<keyword evidence="3" id="KW-0808">Transferase</keyword>
<proteinExistence type="inferred from homology"/>
<dbReference type="PROSITE" id="PS50146">
    <property type="entry name" value="DAGK"/>
    <property type="match status" value="1"/>
</dbReference>
<evidence type="ECO:0000256" key="1">
    <source>
        <dbReference type="ARBA" id="ARBA00001946"/>
    </source>
</evidence>
<dbReference type="Gene3D" id="2.60.200.40">
    <property type="match status" value="1"/>
</dbReference>
<sequence length="337" mass="36320">MPDYPIGHESISTVALLTNPRSGTGSACYAAARATAQLERRGVTAVSFTSSTPEDNTRVMRQALADDNFEAVIVCGGDGLINSVLQITAETGMPIGIIPAGSGNDTARQFSIPFDPVQAADCIADGFVTTTDLGLVSDDNGHQMWFGTLLGCGIDAYATQLAESLGHRVSGRYKFSLASVRQLLKPTIHRFTIELEDTSLVPYSTPGQVQRAAARDGRIPDSGNLTLDRRISIVTFGNTRSYGGGRLACPKADVKDGRLDLTICENVHPLRYARHYRNFLAGHHENIPFVTNYRCRKARITCPEMTIPVYGDGEPMLTMPLTVEAVSAAGRYIVPAP</sequence>
<dbReference type="InterPro" id="IPR050187">
    <property type="entry name" value="Lipid_Phosphate_FormReg"/>
</dbReference>
<evidence type="ECO:0000256" key="3">
    <source>
        <dbReference type="ARBA" id="ARBA00022679"/>
    </source>
</evidence>
<accession>A0A939ITY6</accession>
<dbReference type="InterPro" id="IPR045540">
    <property type="entry name" value="YegS/DAGK_C"/>
</dbReference>
<keyword evidence="5" id="KW-0418">Kinase</keyword>
<evidence type="ECO:0000256" key="4">
    <source>
        <dbReference type="ARBA" id="ARBA00022741"/>
    </source>
</evidence>
<dbReference type="GO" id="GO:0005524">
    <property type="term" value="F:ATP binding"/>
    <property type="evidence" value="ECO:0007669"/>
    <property type="project" value="UniProtKB-KW"/>
</dbReference>
<gene>
    <name evidence="10" type="ORF">JZY06_06940</name>
</gene>
<dbReference type="SUPFAM" id="SSF111331">
    <property type="entry name" value="NAD kinase/diacylglycerol kinase-like"/>
    <property type="match status" value="1"/>
</dbReference>
<evidence type="ECO:0000313" key="10">
    <source>
        <dbReference type="EMBL" id="MBN9644344.1"/>
    </source>
</evidence>
<reference evidence="10" key="1">
    <citation type="submission" date="2021-03" db="EMBL/GenBank/DDBJ databases">
        <authorList>
            <person name="Sun Q."/>
        </authorList>
    </citation>
    <scope>NUCLEOTIDE SEQUENCE</scope>
    <source>
        <strain evidence="10">CCM 8862</strain>
    </source>
</reference>
<dbReference type="GO" id="GO:0005886">
    <property type="term" value="C:plasma membrane"/>
    <property type="evidence" value="ECO:0007669"/>
    <property type="project" value="TreeGrafter"/>
</dbReference>
<comment type="cofactor">
    <cofactor evidence="1">
        <name>Mg(2+)</name>
        <dbReference type="ChEBI" id="CHEBI:18420"/>
    </cofactor>
</comment>
<dbReference type="RefSeq" id="WP_207278831.1">
    <property type="nucleotide sequence ID" value="NZ_JAFLEQ010000011.1"/>
</dbReference>
<dbReference type="Gene3D" id="3.40.50.10330">
    <property type="entry name" value="Probable inorganic polyphosphate/atp-NAD kinase, domain 1"/>
    <property type="match status" value="1"/>
</dbReference>
<dbReference type="AlphaFoldDB" id="A0A939ITY6"/>
<keyword evidence="8" id="KW-1208">Phospholipid metabolism</keyword>
<dbReference type="Pfam" id="PF19279">
    <property type="entry name" value="YegS_C"/>
    <property type="match status" value="1"/>
</dbReference>
<dbReference type="EMBL" id="JAFLEQ010000011">
    <property type="protein sequence ID" value="MBN9644344.1"/>
    <property type="molecule type" value="Genomic_DNA"/>
</dbReference>
<dbReference type="Proteomes" id="UP000664332">
    <property type="component" value="Unassembled WGS sequence"/>
</dbReference>
<dbReference type="InterPro" id="IPR016064">
    <property type="entry name" value="NAD/diacylglycerol_kinase_sf"/>
</dbReference>
<feature type="domain" description="DAGKc" evidence="9">
    <location>
        <begin position="9"/>
        <end position="140"/>
    </location>
</feature>
<evidence type="ECO:0000256" key="8">
    <source>
        <dbReference type="ARBA" id="ARBA00023264"/>
    </source>
</evidence>
<keyword evidence="7" id="KW-0594">Phospholipid biosynthesis</keyword>
<dbReference type="GO" id="GO:0008654">
    <property type="term" value="P:phospholipid biosynthetic process"/>
    <property type="evidence" value="ECO:0007669"/>
    <property type="project" value="UniProtKB-KW"/>
</dbReference>
<dbReference type="InterPro" id="IPR017438">
    <property type="entry name" value="ATP-NAD_kinase_N"/>
</dbReference>
<evidence type="ECO:0000256" key="7">
    <source>
        <dbReference type="ARBA" id="ARBA00023209"/>
    </source>
</evidence>
<keyword evidence="4" id="KW-0547">Nucleotide-binding</keyword>
<evidence type="ECO:0000256" key="2">
    <source>
        <dbReference type="ARBA" id="ARBA00005983"/>
    </source>
</evidence>
<evidence type="ECO:0000259" key="9">
    <source>
        <dbReference type="PROSITE" id="PS50146"/>
    </source>
</evidence>
<dbReference type="SMART" id="SM00046">
    <property type="entry name" value="DAGKc"/>
    <property type="match status" value="1"/>
</dbReference>
<dbReference type="PANTHER" id="PTHR12358:SF106">
    <property type="entry name" value="LIPID KINASE YEGS"/>
    <property type="match status" value="1"/>
</dbReference>
<dbReference type="InterPro" id="IPR001206">
    <property type="entry name" value="Diacylglycerol_kinase_cat_dom"/>
</dbReference>
<keyword evidence="7" id="KW-0444">Lipid biosynthesis</keyword>